<feature type="domain" description="Sugar 3,4-ketoisomerase QdtA cupin" evidence="1">
    <location>
        <begin position="3"/>
        <end position="118"/>
    </location>
</feature>
<protein>
    <recommendedName>
        <fullName evidence="1">Sugar 3,4-ketoisomerase QdtA cupin domain-containing protein</fullName>
    </recommendedName>
</protein>
<gene>
    <name evidence="2" type="ORF">GCM10023187_19000</name>
</gene>
<dbReference type="CDD" id="cd20292">
    <property type="entry name" value="cupin_QdtA-like"/>
    <property type="match status" value="1"/>
</dbReference>
<evidence type="ECO:0000259" key="1">
    <source>
        <dbReference type="Pfam" id="PF05523"/>
    </source>
</evidence>
<organism evidence="2 3">
    <name type="scientific">Nibrella viscosa</name>
    <dbReference type="NCBI Taxonomy" id="1084524"/>
    <lineage>
        <taxon>Bacteria</taxon>
        <taxon>Pseudomonadati</taxon>
        <taxon>Bacteroidota</taxon>
        <taxon>Cytophagia</taxon>
        <taxon>Cytophagales</taxon>
        <taxon>Spirosomataceae</taxon>
        <taxon>Nibrella</taxon>
    </lineage>
</organism>
<proteinExistence type="predicted"/>
<evidence type="ECO:0000313" key="2">
    <source>
        <dbReference type="EMBL" id="GAA4403173.1"/>
    </source>
</evidence>
<dbReference type="InterPro" id="IPR014710">
    <property type="entry name" value="RmlC-like_jellyroll"/>
</dbReference>
<dbReference type="Proteomes" id="UP001500936">
    <property type="component" value="Unassembled WGS sequence"/>
</dbReference>
<name>A0ABP8KB12_9BACT</name>
<dbReference type="SUPFAM" id="SSF51182">
    <property type="entry name" value="RmlC-like cupins"/>
    <property type="match status" value="1"/>
</dbReference>
<dbReference type="InterPro" id="IPR008894">
    <property type="entry name" value="QdtA_cupin_dom"/>
</dbReference>
<dbReference type="Gene3D" id="2.60.120.10">
    <property type="entry name" value="Jelly Rolls"/>
    <property type="match status" value="1"/>
</dbReference>
<sequence>MAKLLELKTFSSESGSLTVFENTIPGTIQRAFYIYGAEHATRAGHRHRKAWNALMCLAGSCRVYSNDGVREQTFVLDNPSTCLVLEPKDWHIMDSFTENAILLVLSNERYDKADYIYEPYPNSQLATSL</sequence>
<comment type="caution">
    <text evidence="2">The sequence shown here is derived from an EMBL/GenBank/DDBJ whole genome shotgun (WGS) entry which is preliminary data.</text>
</comment>
<keyword evidence="3" id="KW-1185">Reference proteome</keyword>
<dbReference type="Pfam" id="PF05523">
    <property type="entry name" value="FdtA"/>
    <property type="match status" value="1"/>
</dbReference>
<dbReference type="InterPro" id="IPR011051">
    <property type="entry name" value="RmlC_Cupin_sf"/>
</dbReference>
<dbReference type="RefSeq" id="WP_345266359.1">
    <property type="nucleotide sequence ID" value="NZ_BAABHB010000003.1"/>
</dbReference>
<dbReference type="EMBL" id="BAABHB010000003">
    <property type="protein sequence ID" value="GAA4403173.1"/>
    <property type="molecule type" value="Genomic_DNA"/>
</dbReference>
<accession>A0ABP8KB12</accession>
<reference evidence="3" key="1">
    <citation type="journal article" date="2019" name="Int. J. Syst. Evol. Microbiol.">
        <title>The Global Catalogue of Microorganisms (GCM) 10K type strain sequencing project: providing services to taxonomists for standard genome sequencing and annotation.</title>
        <authorList>
            <consortium name="The Broad Institute Genomics Platform"/>
            <consortium name="The Broad Institute Genome Sequencing Center for Infectious Disease"/>
            <person name="Wu L."/>
            <person name="Ma J."/>
        </authorList>
    </citation>
    <scope>NUCLEOTIDE SEQUENCE [LARGE SCALE GENOMIC DNA]</scope>
    <source>
        <strain evidence="3">JCM 17925</strain>
    </source>
</reference>
<evidence type="ECO:0000313" key="3">
    <source>
        <dbReference type="Proteomes" id="UP001500936"/>
    </source>
</evidence>